<gene>
    <name evidence="2" type="ORF">sle1_088</name>
</gene>
<protein>
    <submittedName>
        <fullName evidence="2">Sle1_088 protein</fullName>
    </submittedName>
</protein>
<evidence type="ECO:0000313" key="2">
    <source>
        <dbReference type="EMBL" id="CQR59255.1"/>
    </source>
</evidence>
<name>A0A0F7VL18_STRLW</name>
<evidence type="ECO:0000313" key="3">
    <source>
        <dbReference type="Proteomes" id="UP000035016"/>
    </source>
</evidence>
<geneLocation type="plasmid" evidence="2 3">
    <name>pSLE1</name>
</geneLocation>
<keyword evidence="2" id="KW-0614">Plasmid</keyword>
<accession>A0A0F7VL18</accession>
<dbReference type="Proteomes" id="UP000035016">
    <property type="component" value="Plasmid pSLE1"/>
</dbReference>
<reference evidence="3" key="1">
    <citation type="submission" date="2015-02" db="EMBL/GenBank/DDBJ databases">
        <authorList>
            <person name="Gomez-Escribano P.J."/>
        </authorList>
    </citation>
    <scope>NUCLEOTIDE SEQUENCE [LARGE SCALE GENOMIC DNA]</scope>
    <source>
        <strain evidence="3">C34 (DSM 42122 / NRRL B-24963)</strain>
        <plasmid evidence="3">pSLE1</plasmid>
    </source>
</reference>
<dbReference type="RefSeq" id="WP_053042669.1">
    <property type="nucleotide sequence ID" value="NZ_LN831788.1"/>
</dbReference>
<dbReference type="AlphaFoldDB" id="A0A0F7VL18"/>
<proteinExistence type="predicted"/>
<feature type="compositionally biased region" description="Basic and acidic residues" evidence="1">
    <location>
        <begin position="93"/>
        <end position="108"/>
    </location>
</feature>
<dbReference type="KEGG" id="sle:sle1_088"/>
<evidence type="ECO:0000256" key="1">
    <source>
        <dbReference type="SAM" id="MobiDB-lite"/>
    </source>
</evidence>
<dbReference type="EMBL" id="LN831788">
    <property type="protein sequence ID" value="CQR59255.1"/>
    <property type="molecule type" value="Genomic_DNA"/>
</dbReference>
<sequence>MTPLAAAAAALGLVTAGYALGRYRPARRVSDWANWAKYDQSIRRHRARWWAIWAVLAAENLAWCLAHPRQDWDAWKHRNDPPPPRSPAVTVRRINEPRVPDHRVDEEA</sequence>
<feature type="region of interest" description="Disordered" evidence="1">
    <location>
        <begin position="74"/>
        <end position="108"/>
    </location>
</feature>
<dbReference type="PATRIC" id="fig|1437453.6.peg.7214"/>
<organism evidence="2 3">
    <name type="scientific">Streptomyces leeuwenhoekii</name>
    <dbReference type="NCBI Taxonomy" id="1437453"/>
    <lineage>
        <taxon>Bacteria</taxon>
        <taxon>Bacillati</taxon>
        <taxon>Actinomycetota</taxon>
        <taxon>Actinomycetes</taxon>
        <taxon>Kitasatosporales</taxon>
        <taxon>Streptomycetaceae</taxon>
        <taxon>Streptomyces</taxon>
    </lineage>
</organism>